<keyword evidence="3" id="KW-1185">Reference proteome</keyword>
<feature type="region of interest" description="Disordered" evidence="1">
    <location>
        <begin position="1"/>
        <end position="35"/>
    </location>
</feature>
<organism evidence="2 3">
    <name type="scientific">Salarchaeum japonicum</name>
    <dbReference type="NCBI Taxonomy" id="555573"/>
    <lineage>
        <taxon>Archaea</taxon>
        <taxon>Methanobacteriati</taxon>
        <taxon>Methanobacteriota</taxon>
        <taxon>Stenosarchaea group</taxon>
        <taxon>Halobacteria</taxon>
        <taxon>Halobacteriales</taxon>
        <taxon>Halobacteriaceae</taxon>
    </lineage>
</organism>
<protein>
    <submittedName>
        <fullName evidence="2">Uncharacterized protein</fullName>
    </submittedName>
</protein>
<feature type="compositionally biased region" description="Acidic residues" evidence="1">
    <location>
        <begin position="19"/>
        <end position="35"/>
    </location>
</feature>
<name>A0AAV3T161_9EURY</name>
<evidence type="ECO:0000256" key="1">
    <source>
        <dbReference type="SAM" id="MobiDB-lite"/>
    </source>
</evidence>
<gene>
    <name evidence="2" type="ORF">GCM10009019_12640</name>
</gene>
<dbReference type="AlphaFoldDB" id="A0AAV3T161"/>
<accession>A0AAV3T161</accession>
<sequence length="118" mass="13043">MASDQDDSGGFAALSPVEGDYDEDDLGDDSDDWLDLEDGESVVGELRKIREDCGEYNSRVYRLSLGPGEEKLMWGNASVDRQIDQANVGRGDVVGIKNTGETYETERGEGVRYEVRTE</sequence>
<dbReference type="Proteomes" id="UP001500194">
    <property type="component" value="Unassembled WGS sequence"/>
</dbReference>
<comment type="caution">
    <text evidence="2">The sequence shown here is derived from an EMBL/GenBank/DDBJ whole genome shotgun (WGS) entry which is preliminary data.</text>
</comment>
<evidence type="ECO:0000313" key="3">
    <source>
        <dbReference type="Proteomes" id="UP001500194"/>
    </source>
</evidence>
<dbReference type="RefSeq" id="WP_227261045.1">
    <property type="nucleotide sequence ID" value="NZ_BAAADU010000002.1"/>
</dbReference>
<dbReference type="EMBL" id="BAAADU010000002">
    <property type="protein sequence ID" value="GAA0651183.1"/>
    <property type="molecule type" value="Genomic_DNA"/>
</dbReference>
<proteinExistence type="predicted"/>
<reference evidence="2 3" key="1">
    <citation type="journal article" date="2019" name="Int. J. Syst. Evol. Microbiol.">
        <title>The Global Catalogue of Microorganisms (GCM) 10K type strain sequencing project: providing services to taxonomists for standard genome sequencing and annotation.</title>
        <authorList>
            <consortium name="The Broad Institute Genomics Platform"/>
            <consortium name="The Broad Institute Genome Sequencing Center for Infectious Disease"/>
            <person name="Wu L."/>
            <person name="Ma J."/>
        </authorList>
    </citation>
    <scope>NUCLEOTIDE SEQUENCE [LARGE SCALE GENOMIC DNA]</scope>
    <source>
        <strain evidence="2 3">JCM 16327</strain>
    </source>
</reference>
<evidence type="ECO:0000313" key="2">
    <source>
        <dbReference type="EMBL" id="GAA0651183.1"/>
    </source>
</evidence>
<dbReference type="GeneID" id="68574067"/>